<name>A0ABY1WR49_9GAMM</name>
<comment type="caution">
    <text evidence="12">The sequence shown here is derived from an EMBL/GenBank/DDBJ whole genome shotgun (WGS) entry which is preliminary data.</text>
</comment>
<evidence type="ECO:0000256" key="4">
    <source>
        <dbReference type="ARBA" id="ARBA00013858"/>
    </source>
</evidence>
<comment type="catalytic activity">
    <reaction evidence="11">
        <text>2 [molybdopterin-synthase sulfur-carrier protein]-C-terminal-Gly-aminoethanethioate + cyclic pyranopterin phosphate + H2O = molybdopterin + 2 [molybdopterin-synthase sulfur-carrier protein]-C-terminal Gly-Gly + 2 H(+)</text>
        <dbReference type="Rhea" id="RHEA:26333"/>
        <dbReference type="Rhea" id="RHEA-COMP:12202"/>
        <dbReference type="Rhea" id="RHEA-COMP:19907"/>
        <dbReference type="ChEBI" id="CHEBI:15377"/>
        <dbReference type="ChEBI" id="CHEBI:15378"/>
        <dbReference type="ChEBI" id="CHEBI:58698"/>
        <dbReference type="ChEBI" id="CHEBI:59648"/>
        <dbReference type="ChEBI" id="CHEBI:90778"/>
        <dbReference type="ChEBI" id="CHEBI:232372"/>
        <dbReference type="EC" id="2.8.1.12"/>
    </reaction>
</comment>
<evidence type="ECO:0000256" key="5">
    <source>
        <dbReference type="ARBA" id="ARBA00023150"/>
    </source>
</evidence>
<evidence type="ECO:0000256" key="6">
    <source>
        <dbReference type="ARBA" id="ARBA00026066"/>
    </source>
</evidence>
<protein>
    <recommendedName>
        <fullName evidence="4">Molybdopterin synthase catalytic subunit</fullName>
        <ecNumber evidence="3">2.8.1.12</ecNumber>
    </recommendedName>
    <alternativeName>
        <fullName evidence="9">MPT synthase subunit 2</fullName>
    </alternativeName>
    <alternativeName>
        <fullName evidence="7">Molybdenum cofactor biosynthesis protein E</fullName>
    </alternativeName>
    <alternativeName>
        <fullName evidence="8">Molybdopterin-converting factor large subunit</fullName>
    </alternativeName>
    <alternativeName>
        <fullName evidence="10">Molybdopterin-converting factor subunit 2</fullName>
    </alternativeName>
</protein>
<comment type="pathway">
    <text evidence="1">Cofactor biosynthesis; molybdopterin biosynthesis.</text>
</comment>
<dbReference type="InterPro" id="IPR003448">
    <property type="entry name" value="Mopterin_biosynth_MoaE"/>
</dbReference>
<dbReference type="EC" id="2.8.1.12" evidence="3"/>
<evidence type="ECO:0000313" key="12">
    <source>
        <dbReference type="EMBL" id="TAA47191.1"/>
    </source>
</evidence>
<dbReference type="NCBIfam" id="NF007959">
    <property type="entry name" value="PRK10678.1"/>
    <property type="match status" value="1"/>
</dbReference>
<sequence>MTEPAPINAETYISVQHDDFDMAAEYQRLAGSASCGAVVTFSGLVREFAKLSEQDAPKVTELFLEHYPGMTEKALADIVERARSRWPLGPVTVIHRIGALPLNAQIVFVGVASAHRDAAFSAAQFIMDFLKTEAPFWKRETADGKTSWVDARQSDQEASKRWS</sequence>
<evidence type="ECO:0000256" key="2">
    <source>
        <dbReference type="ARBA" id="ARBA00005426"/>
    </source>
</evidence>
<comment type="subunit">
    <text evidence="6">Heterotetramer of 2 MoaD subunits and 2 MoaE subunits. Also stable as homodimer. The enzyme changes between these two forms during catalysis.</text>
</comment>
<evidence type="ECO:0000256" key="3">
    <source>
        <dbReference type="ARBA" id="ARBA00011950"/>
    </source>
</evidence>
<accession>A0ABY1WR49</accession>
<dbReference type="PANTHER" id="PTHR23404">
    <property type="entry name" value="MOLYBDOPTERIN SYNTHASE RELATED"/>
    <property type="match status" value="1"/>
</dbReference>
<organism evidence="12 13">
    <name type="scientific">Corallincola spongiicola</name>
    <dbReference type="NCBI Taxonomy" id="2520508"/>
    <lineage>
        <taxon>Bacteria</taxon>
        <taxon>Pseudomonadati</taxon>
        <taxon>Pseudomonadota</taxon>
        <taxon>Gammaproteobacteria</taxon>
        <taxon>Alteromonadales</taxon>
        <taxon>Psychromonadaceae</taxon>
        <taxon>Corallincola</taxon>
    </lineage>
</organism>
<evidence type="ECO:0000256" key="1">
    <source>
        <dbReference type="ARBA" id="ARBA00005046"/>
    </source>
</evidence>
<keyword evidence="5" id="KW-0501">Molybdenum cofactor biosynthesis</keyword>
<dbReference type="SUPFAM" id="SSF54690">
    <property type="entry name" value="Molybdopterin synthase subunit MoaE"/>
    <property type="match status" value="1"/>
</dbReference>
<keyword evidence="13" id="KW-1185">Reference proteome</keyword>
<dbReference type="Gene3D" id="3.90.1170.40">
    <property type="entry name" value="Molybdopterin biosynthesis MoaE subunit"/>
    <property type="match status" value="1"/>
</dbReference>
<evidence type="ECO:0000256" key="9">
    <source>
        <dbReference type="ARBA" id="ARBA00030781"/>
    </source>
</evidence>
<comment type="similarity">
    <text evidence="2">Belongs to the MoaE family.</text>
</comment>
<evidence type="ECO:0000256" key="11">
    <source>
        <dbReference type="ARBA" id="ARBA00049878"/>
    </source>
</evidence>
<reference evidence="13" key="1">
    <citation type="submission" date="2019-02" db="EMBL/GenBank/DDBJ databases">
        <title>Draft genome sequence of Muricauda sp. 176CP4-71.</title>
        <authorList>
            <person name="Park J.-S."/>
        </authorList>
    </citation>
    <scope>NUCLEOTIDE SEQUENCE [LARGE SCALE GENOMIC DNA]</scope>
    <source>
        <strain evidence="13">176GS2-150</strain>
    </source>
</reference>
<dbReference type="InterPro" id="IPR036563">
    <property type="entry name" value="MoaE_sf"/>
</dbReference>
<dbReference type="RefSeq" id="WP_130566372.1">
    <property type="nucleotide sequence ID" value="NZ_SHLY01000002.1"/>
</dbReference>
<evidence type="ECO:0000256" key="8">
    <source>
        <dbReference type="ARBA" id="ARBA00030407"/>
    </source>
</evidence>
<evidence type="ECO:0000313" key="13">
    <source>
        <dbReference type="Proteomes" id="UP000292544"/>
    </source>
</evidence>
<dbReference type="EMBL" id="SHLY01000002">
    <property type="protein sequence ID" value="TAA47191.1"/>
    <property type="molecule type" value="Genomic_DNA"/>
</dbReference>
<dbReference type="Proteomes" id="UP000292544">
    <property type="component" value="Unassembled WGS sequence"/>
</dbReference>
<dbReference type="Pfam" id="PF02391">
    <property type="entry name" value="MoaE"/>
    <property type="match status" value="1"/>
</dbReference>
<dbReference type="CDD" id="cd00756">
    <property type="entry name" value="MoaE"/>
    <property type="match status" value="1"/>
</dbReference>
<evidence type="ECO:0000256" key="7">
    <source>
        <dbReference type="ARBA" id="ARBA00029745"/>
    </source>
</evidence>
<proteinExistence type="inferred from homology"/>
<gene>
    <name evidence="12" type="primary">moaE</name>
    <name evidence="12" type="ORF">EXY25_08095</name>
</gene>
<evidence type="ECO:0000256" key="10">
    <source>
        <dbReference type="ARBA" id="ARBA00032474"/>
    </source>
</evidence>